<protein>
    <submittedName>
        <fullName evidence="1">Uncharacterized protein</fullName>
    </submittedName>
</protein>
<dbReference type="AlphaFoldDB" id="K0TLM9"/>
<reference evidence="1 2" key="1">
    <citation type="journal article" date="2012" name="Genome Biol.">
        <title>Genome and low-iron response of an oceanic diatom adapted to chronic iron limitation.</title>
        <authorList>
            <person name="Lommer M."/>
            <person name="Specht M."/>
            <person name="Roy A.S."/>
            <person name="Kraemer L."/>
            <person name="Andreson R."/>
            <person name="Gutowska M.A."/>
            <person name="Wolf J."/>
            <person name="Bergner S.V."/>
            <person name="Schilhabel M.B."/>
            <person name="Klostermeier U.C."/>
            <person name="Beiko R.G."/>
            <person name="Rosenstiel P."/>
            <person name="Hippler M."/>
            <person name="Laroche J."/>
        </authorList>
    </citation>
    <scope>NUCLEOTIDE SEQUENCE [LARGE SCALE GENOMIC DNA]</scope>
    <source>
        <strain evidence="1 2">CCMP1005</strain>
    </source>
</reference>
<evidence type="ECO:0000313" key="2">
    <source>
        <dbReference type="Proteomes" id="UP000266841"/>
    </source>
</evidence>
<gene>
    <name evidence="1" type="ORF">THAOC_06516</name>
</gene>
<sequence length="370" mass="41428">MKVPWRTVKTRLCDTRDGGVKTPTAAQQIAELQVELKRVYSVDDGDATSTTTQQILDLEAELERCKREKLERGERHDQVVRDLKTSYSDAFEWAYSVKARPQYQVHWLGKGHTDEYVDAIESLLNTFKRIVKELRTGSVGARISVKFELQDDGHRVTAAHDYMLMPYWKELANALVHWSEYHAGKETLEISIICIETPDAVLDVLRPALKRSRVKYVGFVNDGTPKSWTLAEFIGDIIRTNHGVTSVGFGKVVLSNEEWKAICNAIRTRNVEQTSIMDYFKLTECFGGGMSDEALKDILTSNAVEVGLESNGLSSREVPVIAQHLNSNSSLARLYLCGNLFNDKDAAALANALSSNTNLRVLSIEQNSIG</sequence>
<dbReference type="InterPro" id="IPR032675">
    <property type="entry name" value="LRR_dom_sf"/>
</dbReference>
<dbReference type="EMBL" id="AGNL01006505">
    <property type="protein sequence ID" value="EJK71992.1"/>
    <property type="molecule type" value="Genomic_DNA"/>
</dbReference>
<organism evidence="1 2">
    <name type="scientific">Thalassiosira oceanica</name>
    <name type="common">Marine diatom</name>
    <dbReference type="NCBI Taxonomy" id="159749"/>
    <lineage>
        <taxon>Eukaryota</taxon>
        <taxon>Sar</taxon>
        <taxon>Stramenopiles</taxon>
        <taxon>Ochrophyta</taxon>
        <taxon>Bacillariophyta</taxon>
        <taxon>Coscinodiscophyceae</taxon>
        <taxon>Thalassiosirophycidae</taxon>
        <taxon>Thalassiosirales</taxon>
        <taxon>Thalassiosiraceae</taxon>
        <taxon>Thalassiosira</taxon>
    </lineage>
</organism>
<name>K0TLM9_THAOC</name>
<keyword evidence="2" id="KW-1185">Reference proteome</keyword>
<evidence type="ECO:0000313" key="1">
    <source>
        <dbReference type="EMBL" id="EJK71992.1"/>
    </source>
</evidence>
<dbReference type="SUPFAM" id="SSF52047">
    <property type="entry name" value="RNI-like"/>
    <property type="match status" value="1"/>
</dbReference>
<proteinExistence type="predicted"/>
<dbReference type="Proteomes" id="UP000266841">
    <property type="component" value="Unassembled WGS sequence"/>
</dbReference>
<accession>K0TLM9</accession>
<comment type="caution">
    <text evidence="1">The sequence shown here is derived from an EMBL/GenBank/DDBJ whole genome shotgun (WGS) entry which is preliminary data.</text>
</comment>
<feature type="non-terminal residue" evidence="1">
    <location>
        <position position="370"/>
    </location>
</feature>
<dbReference type="OrthoDB" id="120976at2759"/>
<dbReference type="Gene3D" id="3.80.10.10">
    <property type="entry name" value="Ribonuclease Inhibitor"/>
    <property type="match status" value="1"/>
</dbReference>